<reference evidence="2 3" key="2">
    <citation type="submission" date="2020-09" db="EMBL/GenBank/DDBJ databases">
        <authorList>
            <person name="Chen F.-J."/>
            <person name="Lee Y.-T."/>
        </authorList>
    </citation>
    <scope>NUCLEOTIDE SEQUENCE [LARGE SCALE GENOMIC DNA]</scope>
    <source>
        <strain evidence="2 3">AS72</strain>
    </source>
</reference>
<evidence type="ECO:0000259" key="1">
    <source>
        <dbReference type="Pfam" id="PF00733"/>
    </source>
</evidence>
<dbReference type="Gene3D" id="3.40.50.620">
    <property type="entry name" value="HUPs"/>
    <property type="match status" value="1"/>
</dbReference>
<name>A0A7H2TB36_9GAMM</name>
<sequence length="453" mass="53115">MINKLNISDIVNTVNFFQGHLQIEKKGENIIISNFYNSNICFYLEFDEEFIYFSENFYDLKSFNKNNIDNNILSSSLNGSISAHSIFINNSYPLYHGYRLIKTSKSVKFELIDRSCKNNDPATCLLSVMDKISDHENIAVSFSGGLDSTAILYSVKKKFPDKNIIAFTWYNKGSSNNDLKYSQEICKELSIQLLRFDLDTGFLLNDFKKETCVFPPFPFTYLTSLGFVNYYVSKLDKYFQKKPFVILDGHGGDHLFFQSIPYDILDYKFLSKLKEYSSLYSINYYKIIKKIVFHTLIPSRKLQIDSFRKQNIYEALFESSVASIRLPNHIKFFFPYVTPEMISCSESFDISDTFNESFTRLHFRKSFQKMYNSDYFFRINKGHMTGAYQRELKNNYDFFYNLLRNGYLYKNKILDLELLTQKLKLASLGVGGFDVNLMNSIIFEMLYKELSEI</sequence>
<accession>A0A7H2TB36</accession>
<dbReference type="SUPFAM" id="SSF52402">
    <property type="entry name" value="Adenine nucleotide alpha hydrolases-like"/>
    <property type="match status" value="1"/>
</dbReference>
<dbReference type="GO" id="GO:0004066">
    <property type="term" value="F:asparagine synthase (glutamine-hydrolyzing) activity"/>
    <property type="evidence" value="ECO:0007669"/>
    <property type="project" value="InterPro"/>
</dbReference>
<gene>
    <name evidence="2" type="ORF">IC795_01115</name>
</gene>
<dbReference type="Pfam" id="PF00733">
    <property type="entry name" value="Asn_synthase"/>
    <property type="match status" value="1"/>
</dbReference>
<feature type="domain" description="Asparagine synthetase" evidence="1">
    <location>
        <begin position="130"/>
        <end position="258"/>
    </location>
</feature>
<proteinExistence type="predicted"/>
<dbReference type="GO" id="GO:0006529">
    <property type="term" value="P:asparagine biosynthetic process"/>
    <property type="evidence" value="ECO:0007669"/>
    <property type="project" value="InterPro"/>
</dbReference>
<organism evidence="2 3">
    <name type="scientific">Acinetobacter seifertii</name>
    <dbReference type="NCBI Taxonomy" id="1530123"/>
    <lineage>
        <taxon>Bacteria</taxon>
        <taxon>Pseudomonadati</taxon>
        <taxon>Pseudomonadota</taxon>
        <taxon>Gammaproteobacteria</taxon>
        <taxon>Moraxellales</taxon>
        <taxon>Moraxellaceae</taxon>
        <taxon>Acinetobacter</taxon>
        <taxon>Acinetobacter calcoaceticus/baumannii complex</taxon>
    </lineage>
</organism>
<protein>
    <submittedName>
        <fullName evidence="2">7-cyano-7-deazaguanine synthase</fullName>
    </submittedName>
</protein>
<dbReference type="Proteomes" id="UP000516745">
    <property type="component" value="Chromosome"/>
</dbReference>
<evidence type="ECO:0000313" key="3">
    <source>
        <dbReference type="Proteomes" id="UP000516745"/>
    </source>
</evidence>
<dbReference type="InterPro" id="IPR001962">
    <property type="entry name" value="Asn_synthase"/>
</dbReference>
<evidence type="ECO:0000313" key="2">
    <source>
        <dbReference type="EMBL" id="QNX08974.1"/>
    </source>
</evidence>
<reference evidence="3" key="1">
    <citation type="submission" date="2020-09" db="EMBL/GenBank/DDBJ databases">
        <title>Clinical and molecular characterization of Acinetobacter seifertii in Taiwan.</title>
        <authorList>
            <person name="Li L.-H."/>
            <person name="Yang Y.-S."/>
            <person name="Sun J.-R."/>
            <person name="Huang T.-W."/>
            <person name="Huang W.-C."/>
            <person name="Wang Y.-C."/>
            <person name="Kuo T.-H."/>
            <person name="Kuo S.-C."/>
            <person name="Chen T.-L."/>
        </authorList>
    </citation>
    <scope>NUCLEOTIDE SEQUENCE [LARGE SCALE GENOMIC DNA]</scope>
    <source>
        <strain evidence="3">AS72</strain>
    </source>
</reference>
<dbReference type="InterPro" id="IPR014729">
    <property type="entry name" value="Rossmann-like_a/b/a_fold"/>
</dbReference>
<dbReference type="EMBL" id="CP061565">
    <property type="protein sequence ID" value="QNX08974.1"/>
    <property type="molecule type" value="Genomic_DNA"/>
</dbReference>
<dbReference type="AlphaFoldDB" id="A0A7H2TB36"/>